<keyword evidence="7 9" id="KW-0413">Isomerase</keyword>
<evidence type="ECO:0000256" key="4">
    <source>
        <dbReference type="ARBA" id="ARBA00022490"/>
    </source>
</evidence>
<protein>
    <recommendedName>
        <fullName evidence="10">Peptidyl-prolyl cis-trans isomerase</fullName>
        <ecNumber evidence="10">5.2.1.8</ecNumber>
    </recommendedName>
</protein>
<dbReference type="Pfam" id="PF00254">
    <property type="entry name" value="FKBP_C"/>
    <property type="match status" value="1"/>
</dbReference>
<evidence type="ECO:0000256" key="6">
    <source>
        <dbReference type="ARBA" id="ARBA00023186"/>
    </source>
</evidence>
<evidence type="ECO:0000256" key="9">
    <source>
        <dbReference type="PROSITE-ProRule" id="PRU00277"/>
    </source>
</evidence>
<dbReference type="EC" id="5.2.1.8" evidence="10"/>
<keyword evidence="5 9" id="KW-0697">Rotamase</keyword>
<gene>
    <name evidence="12" type="ORF">HNQ88_000282</name>
</gene>
<keyword evidence="6" id="KW-0143">Chaperone</keyword>
<evidence type="ECO:0000256" key="10">
    <source>
        <dbReference type="RuleBase" id="RU003915"/>
    </source>
</evidence>
<dbReference type="InterPro" id="IPR046357">
    <property type="entry name" value="PPIase_dom_sf"/>
</dbReference>
<evidence type="ECO:0000256" key="5">
    <source>
        <dbReference type="ARBA" id="ARBA00023110"/>
    </source>
</evidence>
<comment type="caution">
    <text evidence="12">The sequence shown here is derived from an EMBL/GenBank/DDBJ whole genome shotgun (WGS) entry which is preliminary data.</text>
</comment>
<comment type="subcellular location">
    <subcellularLocation>
        <location evidence="2">Cytoplasm</location>
    </subcellularLocation>
</comment>
<dbReference type="EMBL" id="JAVDQD010000001">
    <property type="protein sequence ID" value="MDR6237306.1"/>
    <property type="molecule type" value="Genomic_DNA"/>
</dbReference>
<keyword evidence="13" id="KW-1185">Reference proteome</keyword>
<dbReference type="Gene3D" id="3.10.50.40">
    <property type="match status" value="1"/>
</dbReference>
<accession>A0AAE3XGQ2</accession>
<keyword evidence="4" id="KW-0963">Cytoplasm</keyword>
<evidence type="ECO:0000259" key="11">
    <source>
        <dbReference type="PROSITE" id="PS50059"/>
    </source>
</evidence>
<dbReference type="Proteomes" id="UP001185092">
    <property type="component" value="Unassembled WGS sequence"/>
</dbReference>
<dbReference type="GO" id="GO:0005737">
    <property type="term" value="C:cytoplasm"/>
    <property type="evidence" value="ECO:0007669"/>
    <property type="project" value="UniProtKB-SubCell"/>
</dbReference>
<feature type="domain" description="PPIase FKBP-type" evidence="11">
    <location>
        <begin position="7"/>
        <end position="101"/>
    </location>
</feature>
<evidence type="ECO:0000256" key="2">
    <source>
        <dbReference type="ARBA" id="ARBA00004496"/>
    </source>
</evidence>
<sequence>MSQVKNGDAVKVHYTGRLTDGTVFDSSEGREPLGFQAGAGQMIKGFDAAVIGMAIGDKKTVNIPAAEAYGERNPDAILEFPKSSLPEEIKPELGMKLFAQSPNGQPMQVTVVEITDENIKVDANHELAGKELVFDIEMVSINE</sequence>
<dbReference type="InterPro" id="IPR001179">
    <property type="entry name" value="PPIase_FKBP_dom"/>
</dbReference>
<evidence type="ECO:0000256" key="3">
    <source>
        <dbReference type="ARBA" id="ARBA00006577"/>
    </source>
</evidence>
<evidence type="ECO:0000313" key="12">
    <source>
        <dbReference type="EMBL" id="MDR6237306.1"/>
    </source>
</evidence>
<comment type="catalytic activity">
    <reaction evidence="1 9 10">
        <text>[protein]-peptidylproline (omega=180) = [protein]-peptidylproline (omega=0)</text>
        <dbReference type="Rhea" id="RHEA:16237"/>
        <dbReference type="Rhea" id="RHEA-COMP:10747"/>
        <dbReference type="Rhea" id="RHEA-COMP:10748"/>
        <dbReference type="ChEBI" id="CHEBI:83833"/>
        <dbReference type="ChEBI" id="CHEBI:83834"/>
        <dbReference type="EC" id="5.2.1.8"/>
    </reaction>
</comment>
<evidence type="ECO:0000256" key="7">
    <source>
        <dbReference type="ARBA" id="ARBA00023235"/>
    </source>
</evidence>
<evidence type="ECO:0000256" key="1">
    <source>
        <dbReference type="ARBA" id="ARBA00000971"/>
    </source>
</evidence>
<reference evidence="12" key="1">
    <citation type="submission" date="2023-07" db="EMBL/GenBank/DDBJ databases">
        <title>Genomic Encyclopedia of Type Strains, Phase IV (KMG-IV): sequencing the most valuable type-strain genomes for metagenomic binning, comparative biology and taxonomic classification.</title>
        <authorList>
            <person name="Goeker M."/>
        </authorList>
    </citation>
    <scope>NUCLEOTIDE SEQUENCE</scope>
    <source>
        <strain evidence="12">DSM 26174</strain>
    </source>
</reference>
<evidence type="ECO:0000256" key="8">
    <source>
        <dbReference type="ARBA" id="ARBA00037071"/>
    </source>
</evidence>
<dbReference type="PROSITE" id="PS50059">
    <property type="entry name" value="FKBP_PPIASE"/>
    <property type="match status" value="1"/>
</dbReference>
<dbReference type="SUPFAM" id="SSF54534">
    <property type="entry name" value="FKBP-like"/>
    <property type="match status" value="1"/>
</dbReference>
<dbReference type="PANTHER" id="PTHR47861:SF3">
    <property type="entry name" value="FKBP-TYPE PEPTIDYL-PROLYL CIS-TRANS ISOMERASE SLYD"/>
    <property type="match status" value="1"/>
</dbReference>
<dbReference type="PANTHER" id="PTHR47861">
    <property type="entry name" value="FKBP-TYPE PEPTIDYL-PROLYL CIS-TRANS ISOMERASE SLYD"/>
    <property type="match status" value="1"/>
</dbReference>
<proteinExistence type="inferred from homology"/>
<name>A0AAE3XGQ2_9BACT</name>
<evidence type="ECO:0000313" key="13">
    <source>
        <dbReference type="Proteomes" id="UP001185092"/>
    </source>
</evidence>
<dbReference type="GO" id="GO:0003755">
    <property type="term" value="F:peptidyl-prolyl cis-trans isomerase activity"/>
    <property type="evidence" value="ECO:0007669"/>
    <property type="project" value="UniProtKB-UniRule"/>
</dbReference>
<organism evidence="12 13">
    <name type="scientific">Aureibacter tunicatorum</name>
    <dbReference type="NCBI Taxonomy" id="866807"/>
    <lineage>
        <taxon>Bacteria</taxon>
        <taxon>Pseudomonadati</taxon>
        <taxon>Bacteroidota</taxon>
        <taxon>Cytophagia</taxon>
        <taxon>Cytophagales</taxon>
        <taxon>Persicobacteraceae</taxon>
        <taxon>Aureibacter</taxon>
    </lineage>
</organism>
<dbReference type="AlphaFoldDB" id="A0AAE3XGQ2"/>
<comment type="similarity">
    <text evidence="3 10">Belongs to the FKBP-type PPIase family.</text>
</comment>
<dbReference type="RefSeq" id="WP_309936760.1">
    <property type="nucleotide sequence ID" value="NZ_AP025305.1"/>
</dbReference>
<dbReference type="GO" id="GO:0042026">
    <property type="term" value="P:protein refolding"/>
    <property type="evidence" value="ECO:0007669"/>
    <property type="project" value="UniProtKB-ARBA"/>
</dbReference>
<comment type="function">
    <text evidence="8">Also involved in hydrogenase metallocenter assembly, probably by participating in the nickel insertion step. This function in hydrogenase biosynthesis requires chaperone activity and the presence of the metal-binding domain, but not PPIase activity.</text>
</comment>